<dbReference type="PANTHER" id="PTHR30093:SF45">
    <property type="entry name" value="TYPE II SECRETION SYSTEM CORE PROTEIN G"/>
    <property type="match status" value="1"/>
</dbReference>
<evidence type="ECO:0000313" key="13">
    <source>
        <dbReference type="Proteomes" id="UP000288587"/>
    </source>
</evidence>
<keyword evidence="4" id="KW-1003">Cell membrane</keyword>
<dbReference type="InterPro" id="IPR013545">
    <property type="entry name" value="T2SS_protein-GspG_C"/>
</dbReference>
<evidence type="ECO:0000256" key="5">
    <source>
        <dbReference type="ARBA" id="ARBA00022481"/>
    </source>
</evidence>
<keyword evidence="5" id="KW-0488">Methylation</keyword>
<dbReference type="GO" id="GO:0015628">
    <property type="term" value="P:protein secretion by the type II secretion system"/>
    <property type="evidence" value="ECO:0007669"/>
    <property type="project" value="InterPro"/>
</dbReference>
<proteinExistence type="inferred from homology"/>
<evidence type="ECO:0000259" key="11">
    <source>
        <dbReference type="Pfam" id="PF08334"/>
    </source>
</evidence>
<dbReference type="Gene3D" id="3.30.700.10">
    <property type="entry name" value="Glycoprotein, Type 4 Pilin"/>
    <property type="match status" value="1"/>
</dbReference>
<reference evidence="12 13" key="1">
    <citation type="submission" date="2019-01" db="EMBL/GenBank/DDBJ databases">
        <authorList>
            <person name="Chen W.-M."/>
        </authorList>
    </citation>
    <scope>NUCLEOTIDE SEQUENCE [LARGE SCALE GENOMIC DNA]</scope>
    <source>
        <strain evidence="12 13">CCP-18</strain>
    </source>
</reference>
<feature type="domain" description="Type II secretion system protein GspG C-terminal" evidence="11">
    <location>
        <begin position="31"/>
        <end position="140"/>
    </location>
</feature>
<evidence type="ECO:0000256" key="1">
    <source>
        <dbReference type="ARBA" id="ARBA00004377"/>
    </source>
</evidence>
<keyword evidence="13" id="KW-1185">Reference proteome</keyword>
<dbReference type="PROSITE" id="PS00409">
    <property type="entry name" value="PROKAR_NTER_METHYL"/>
    <property type="match status" value="1"/>
</dbReference>
<dbReference type="Pfam" id="PF08334">
    <property type="entry name" value="T2SSG"/>
    <property type="match status" value="1"/>
</dbReference>
<dbReference type="GO" id="GO:0005886">
    <property type="term" value="C:plasma membrane"/>
    <property type="evidence" value="ECO:0007669"/>
    <property type="project" value="UniProtKB-SubCell"/>
</dbReference>
<evidence type="ECO:0000256" key="10">
    <source>
        <dbReference type="SAM" id="Phobius"/>
    </source>
</evidence>
<evidence type="ECO:0000256" key="8">
    <source>
        <dbReference type="ARBA" id="ARBA00022989"/>
    </source>
</evidence>
<dbReference type="Proteomes" id="UP000288587">
    <property type="component" value="Unassembled WGS sequence"/>
</dbReference>
<dbReference type="InterPro" id="IPR010054">
    <property type="entry name" value="Type2_sec_GspG"/>
</dbReference>
<dbReference type="NCBIfam" id="TIGR02532">
    <property type="entry name" value="IV_pilin_GFxxxE"/>
    <property type="match status" value="1"/>
</dbReference>
<dbReference type="InterPro" id="IPR045584">
    <property type="entry name" value="Pilin-like"/>
</dbReference>
<dbReference type="InterPro" id="IPR000983">
    <property type="entry name" value="Bac_GSPG_pilin"/>
</dbReference>
<evidence type="ECO:0000256" key="2">
    <source>
        <dbReference type="ARBA" id="ARBA00009984"/>
    </source>
</evidence>
<sequence>MSNAKSRGFTLLEMLVVLVIIGLLAGLVGPRLFKNVEKSNITTAQAQIKLLRGAVENLRLDIGRYPTAEEGLNLLSRAPADPAFAARWRGPYLDDVALPLDPWNSPYQYAVPGRDGLPFALYSWGADRQAGGTGDAQDLGVLPAQ</sequence>
<dbReference type="EMBL" id="SACM01000001">
    <property type="protein sequence ID" value="RVT88591.1"/>
    <property type="molecule type" value="Genomic_DNA"/>
</dbReference>
<evidence type="ECO:0000256" key="4">
    <source>
        <dbReference type="ARBA" id="ARBA00022475"/>
    </source>
</evidence>
<dbReference type="Pfam" id="PF07963">
    <property type="entry name" value="N_methyl"/>
    <property type="match status" value="1"/>
</dbReference>
<keyword evidence="8 10" id="KW-1133">Transmembrane helix</keyword>
<dbReference type="RefSeq" id="WP_127682450.1">
    <property type="nucleotide sequence ID" value="NZ_SACM01000001.1"/>
</dbReference>
<keyword evidence="6" id="KW-0997">Cell inner membrane</keyword>
<organism evidence="12 13">
    <name type="scientific">Inhella crocodyli</name>
    <dbReference type="NCBI Taxonomy" id="2499851"/>
    <lineage>
        <taxon>Bacteria</taxon>
        <taxon>Pseudomonadati</taxon>
        <taxon>Pseudomonadota</taxon>
        <taxon>Betaproteobacteria</taxon>
        <taxon>Burkholderiales</taxon>
        <taxon>Sphaerotilaceae</taxon>
        <taxon>Inhella</taxon>
    </lineage>
</organism>
<dbReference type="NCBIfam" id="TIGR01710">
    <property type="entry name" value="typeII_sec_gspG"/>
    <property type="match status" value="1"/>
</dbReference>
<evidence type="ECO:0000313" key="12">
    <source>
        <dbReference type="EMBL" id="RVT88591.1"/>
    </source>
</evidence>
<gene>
    <name evidence="12" type="primary">gspG</name>
    <name evidence="12" type="ORF">EOD73_06385</name>
</gene>
<name>A0A3S2XX88_9BURK</name>
<dbReference type="GO" id="GO:0015627">
    <property type="term" value="C:type II protein secretion system complex"/>
    <property type="evidence" value="ECO:0007669"/>
    <property type="project" value="InterPro"/>
</dbReference>
<comment type="caution">
    <text evidence="12">The sequence shown here is derived from an EMBL/GenBank/DDBJ whole genome shotgun (WGS) entry which is preliminary data.</text>
</comment>
<dbReference type="OrthoDB" id="9795612at2"/>
<accession>A0A3S2XX88</accession>
<keyword evidence="9 10" id="KW-0472">Membrane</keyword>
<dbReference type="AlphaFoldDB" id="A0A3S2XX88"/>
<comment type="subcellular location">
    <subcellularLocation>
        <location evidence="1">Cell inner membrane</location>
        <topology evidence="1">Single-pass membrane protein</topology>
    </subcellularLocation>
</comment>
<evidence type="ECO:0000256" key="7">
    <source>
        <dbReference type="ARBA" id="ARBA00022692"/>
    </source>
</evidence>
<dbReference type="PRINTS" id="PR00813">
    <property type="entry name" value="BCTERIALGSPG"/>
</dbReference>
<feature type="transmembrane region" description="Helical" evidence="10">
    <location>
        <begin position="12"/>
        <end position="33"/>
    </location>
</feature>
<dbReference type="InterPro" id="IPR012902">
    <property type="entry name" value="N_methyl_site"/>
</dbReference>
<dbReference type="SUPFAM" id="SSF54523">
    <property type="entry name" value="Pili subunits"/>
    <property type="match status" value="1"/>
</dbReference>
<keyword evidence="7 10" id="KW-0812">Transmembrane</keyword>
<evidence type="ECO:0000256" key="3">
    <source>
        <dbReference type="ARBA" id="ARBA00020042"/>
    </source>
</evidence>
<evidence type="ECO:0000256" key="9">
    <source>
        <dbReference type="ARBA" id="ARBA00023136"/>
    </source>
</evidence>
<protein>
    <recommendedName>
        <fullName evidence="3">Type II secretion system core protein G</fullName>
    </recommendedName>
</protein>
<dbReference type="PANTHER" id="PTHR30093">
    <property type="entry name" value="GENERAL SECRETION PATHWAY PROTEIN G"/>
    <property type="match status" value="1"/>
</dbReference>
<comment type="similarity">
    <text evidence="2">Belongs to the GSP G family.</text>
</comment>
<evidence type="ECO:0000256" key="6">
    <source>
        <dbReference type="ARBA" id="ARBA00022519"/>
    </source>
</evidence>